<feature type="chain" id="PRO_5030173369" evidence="1">
    <location>
        <begin position="33"/>
        <end position="812"/>
    </location>
</feature>
<protein>
    <submittedName>
        <fullName evidence="2">Uncharacterized protein</fullName>
    </submittedName>
</protein>
<dbReference type="AlphaFoldDB" id="K9ZIZ3"/>
<dbReference type="EMBL" id="CP003659">
    <property type="protein sequence ID" value="AFZ59188.1"/>
    <property type="molecule type" value="Genomic_DNA"/>
</dbReference>
<dbReference type="OrthoDB" id="436996at2"/>
<name>K9ZIZ3_ANACC</name>
<dbReference type="HOGENOM" id="CLU_013507_0_0_3"/>
<evidence type="ECO:0000313" key="2">
    <source>
        <dbReference type="EMBL" id="AFZ59188.1"/>
    </source>
</evidence>
<evidence type="ECO:0000313" key="3">
    <source>
        <dbReference type="Proteomes" id="UP000010474"/>
    </source>
</evidence>
<proteinExistence type="predicted"/>
<sequence length="812" mass="89469">MYMMISQHKNLKLALVLLFSSATIFFAKTANAEISVSANTLELENLNNNSKLELSAPSEDDFVLIANLEPLIILSASEQQLQASVSNFVQQIQVTDLVKTNSLFPSCFSSNVRQTEFTSVTDLAKTNYQIQSCTANKISQAESRNKQLDPLDPPIDPQPKVDELDLEQTLPPEKIPQTEQEYIIYPRVANEKKIHPRTTTIPLNGELINHLTDSQLNLGSSFGNNQNTTFDVNGLVKLNGQIRENVTKNNILTVDQIGEYLQLQTVRKTREVTVNFREPQTVLGTHLQFSMIGSCILPGGNPNQICTYIPGLKSADINPESLTPRRIFQTSKVGDIVKAETLAAIRQPGFQSGANGQEIGIDLFLPNTGSLIGNSTGNQLSITRKEEIDNTPVAIYSRVRQIVKVNDREAVMGRTVRGFSFILNDDNTLLNTALQLGYSLLPDIVPDIDGSENRVNSNVNNNLFLAANNVRIPANSLTAYHGGMARAQSVPPKAENLSQVPAATFNGIWLGASPIIKRRSDISTRFEQTGTQTVLASGGGEGGYGSNASFVSNINNQVFSTLDLQDFHTQVYVTVLNQEVNNVTSNRYREETKYAPHLSFTGNITGSQEALRYYTGVIGAEDEIKAYGGVDFTKNTANGWNFSGGVIGYINPDVDYYSQVTSSVGKRIPFSRNSNLVLSTGVNYAFDRETRPNDFVNSITVRARVNLGNVWFGLTNYFGDVLPDSLKNTLVTSVGIQFSSNFSLSAYYNPVNENAARSVYGAGARLRLGTNQNSPTLNLSWRNNEYDYGRDLVGNELKINENIFTVFLRSNF</sequence>
<gene>
    <name evidence="2" type="ordered locus">Anacy_3807</name>
</gene>
<dbReference type="KEGG" id="acy:Anacy_3807"/>
<keyword evidence="3" id="KW-1185">Reference proteome</keyword>
<dbReference type="STRING" id="272123.Anacy_3807"/>
<dbReference type="PATRIC" id="fig|272123.3.peg.4136"/>
<reference evidence="3" key="1">
    <citation type="journal article" date="2013" name="Proc. Natl. Acad. Sci. U.S.A.">
        <title>Improving the coverage of the cyanobacterial phylum using diversity-driven genome sequencing.</title>
        <authorList>
            <person name="Shih P.M."/>
            <person name="Wu D."/>
            <person name="Latifi A."/>
            <person name="Axen S.D."/>
            <person name="Fewer D.P."/>
            <person name="Talla E."/>
            <person name="Calteau A."/>
            <person name="Cai F."/>
            <person name="Tandeau de Marsac N."/>
            <person name="Rippka R."/>
            <person name="Herdman M."/>
            <person name="Sivonen K."/>
            <person name="Coursin T."/>
            <person name="Laurent T."/>
            <person name="Goodwin L."/>
            <person name="Nolan M."/>
            <person name="Davenport K.W."/>
            <person name="Han C.S."/>
            <person name="Rubin E.M."/>
            <person name="Eisen J.A."/>
            <person name="Woyke T."/>
            <person name="Gugger M."/>
            <person name="Kerfeld C.A."/>
        </authorList>
    </citation>
    <scope>NUCLEOTIDE SEQUENCE [LARGE SCALE GENOMIC DNA]</scope>
    <source>
        <strain evidence="3">ATCC 27899 / PCC 7122</strain>
    </source>
</reference>
<organism evidence="2 3">
    <name type="scientific">Anabaena cylindrica (strain ATCC 27899 / PCC 7122)</name>
    <dbReference type="NCBI Taxonomy" id="272123"/>
    <lineage>
        <taxon>Bacteria</taxon>
        <taxon>Bacillati</taxon>
        <taxon>Cyanobacteriota</taxon>
        <taxon>Cyanophyceae</taxon>
        <taxon>Nostocales</taxon>
        <taxon>Nostocaceae</taxon>
        <taxon>Anabaena</taxon>
    </lineage>
</organism>
<feature type="signal peptide" evidence="1">
    <location>
        <begin position="1"/>
        <end position="32"/>
    </location>
</feature>
<accession>K9ZIZ3</accession>
<keyword evidence="1" id="KW-0732">Signal</keyword>
<dbReference type="Proteomes" id="UP000010474">
    <property type="component" value="Chromosome"/>
</dbReference>
<dbReference type="eggNOG" id="COG3087">
    <property type="taxonomic scope" value="Bacteria"/>
</dbReference>
<evidence type="ECO:0000256" key="1">
    <source>
        <dbReference type="SAM" id="SignalP"/>
    </source>
</evidence>